<organism evidence="4 5">
    <name type="scientific">Deinococcus ruber</name>
    <dbReference type="NCBI Taxonomy" id="1848197"/>
    <lineage>
        <taxon>Bacteria</taxon>
        <taxon>Thermotogati</taxon>
        <taxon>Deinococcota</taxon>
        <taxon>Deinococci</taxon>
        <taxon>Deinococcales</taxon>
        <taxon>Deinococcaceae</taxon>
        <taxon>Deinococcus</taxon>
    </lineage>
</organism>
<dbReference type="CDD" id="cd00555">
    <property type="entry name" value="Maf"/>
    <property type="match status" value="1"/>
</dbReference>
<accession>A0A918F493</accession>
<reference evidence="4" key="1">
    <citation type="journal article" date="2014" name="Int. J. Syst. Evol. Microbiol.">
        <title>Complete genome sequence of Corynebacterium casei LMG S-19264T (=DSM 44701T), isolated from a smear-ripened cheese.</title>
        <authorList>
            <consortium name="US DOE Joint Genome Institute (JGI-PGF)"/>
            <person name="Walter F."/>
            <person name="Albersmeier A."/>
            <person name="Kalinowski J."/>
            <person name="Ruckert C."/>
        </authorList>
    </citation>
    <scope>NUCLEOTIDE SEQUENCE</scope>
    <source>
        <strain evidence="4">JCM 31311</strain>
    </source>
</reference>
<proteinExistence type="inferred from homology"/>
<dbReference type="PIRSF" id="PIRSF006305">
    <property type="entry name" value="Maf"/>
    <property type="match status" value="1"/>
</dbReference>
<evidence type="ECO:0000313" key="4">
    <source>
        <dbReference type="EMBL" id="GGQ99626.1"/>
    </source>
</evidence>
<protein>
    <recommendedName>
        <fullName evidence="3">dTTP/UTP pyrophosphatase</fullName>
        <shortName evidence="3">dTTPase/UTPase</shortName>
        <ecNumber evidence="3">3.6.1.9</ecNumber>
    </recommendedName>
    <alternativeName>
        <fullName evidence="3">Nucleoside triphosphate pyrophosphatase</fullName>
    </alternativeName>
    <alternativeName>
        <fullName evidence="3">Nucleotide pyrophosphatase</fullName>
        <shortName evidence="3">Nucleotide PPase</shortName>
    </alternativeName>
</protein>
<evidence type="ECO:0000256" key="3">
    <source>
        <dbReference type="HAMAP-Rule" id="MF_00528"/>
    </source>
</evidence>
<keyword evidence="3" id="KW-0963">Cytoplasm</keyword>
<dbReference type="NCBIfam" id="TIGR00172">
    <property type="entry name" value="maf"/>
    <property type="match status" value="1"/>
</dbReference>
<dbReference type="InterPro" id="IPR029001">
    <property type="entry name" value="ITPase-like_fam"/>
</dbReference>
<dbReference type="AlphaFoldDB" id="A0A918F493"/>
<dbReference type="HAMAP" id="MF_00528">
    <property type="entry name" value="Maf"/>
    <property type="match status" value="1"/>
</dbReference>
<comment type="caution">
    <text evidence="4">The sequence shown here is derived from an EMBL/GenBank/DDBJ whole genome shotgun (WGS) entry which is preliminary data.</text>
</comment>
<dbReference type="PANTHER" id="PTHR43213:SF5">
    <property type="entry name" value="BIFUNCTIONAL DTTP_UTP PYROPHOSPHATASE_METHYLTRANSFERASE PROTEIN-RELATED"/>
    <property type="match status" value="1"/>
</dbReference>
<dbReference type="GO" id="GO:0009117">
    <property type="term" value="P:nucleotide metabolic process"/>
    <property type="evidence" value="ECO:0007669"/>
    <property type="project" value="UniProtKB-KW"/>
</dbReference>
<dbReference type="GO" id="GO:0005737">
    <property type="term" value="C:cytoplasm"/>
    <property type="evidence" value="ECO:0007669"/>
    <property type="project" value="UniProtKB-SubCell"/>
</dbReference>
<sequence length="219" mass="22955">MSSEPLAADHLSPSSELILASGSPRRRELLGGLGVTFRVVTADIEEISRFTDPAHVARDLAEQKARTVAAREPHALILASDTLVALDGVLLGKPKNAEQNAEYLRHLSGRTHSVFSGVALLEPRGLESDGVSSGSVSSGVLASGVEQTEVTFRSLSEAEISYYARSGEGLDKAGGYGIQGLGMALVARVEGDYSSVVGFPLGLVMRLLRAAGVPVWGQS</sequence>
<gene>
    <name evidence="4" type="ORF">GCM10008957_10290</name>
</gene>
<comment type="cofactor">
    <cofactor evidence="1 3">
        <name>a divalent metal cation</name>
        <dbReference type="ChEBI" id="CHEBI:60240"/>
    </cofactor>
</comment>
<dbReference type="Gene3D" id="3.90.950.10">
    <property type="match status" value="1"/>
</dbReference>
<dbReference type="GO" id="GO:0047429">
    <property type="term" value="F:nucleoside triphosphate diphosphatase activity"/>
    <property type="evidence" value="ECO:0007669"/>
    <property type="project" value="UniProtKB-EC"/>
</dbReference>
<evidence type="ECO:0000313" key="5">
    <source>
        <dbReference type="Proteomes" id="UP000603865"/>
    </source>
</evidence>
<comment type="caution">
    <text evidence="3">Lacks conserved residue(s) required for the propagation of feature annotation.</text>
</comment>
<dbReference type="Pfam" id="PF02545">
    <property type="entry name" value="Maf"/>
    <property type="match status" value="1"/>
</dbReference>
<feature type="site" description="Important for substrate specificity" evidence="3">
    <location>
        <position position="82"/>
    </location>
</feature>
<dbReference type="RefSeq" id="WP_189088459.1">
    <property type="nucleotide sequence ID" value="NZ_BMQL01000004.1"/>
</dbReference>
<dbReference type="EC" id="3.6.1.9" evidence="3"/>
<feature type="site" description="Important for substrate specificity" evidence="3">
    <location>
        <position position="179"/>
    </location>
</feature>
<dbReference type="InterPro" id="IPR003697">
    <property type="entry name" value="Maf-like"/>
</dbReference>
<keyword evidence="5" id="KW-1185">Reference proteome</keyword>
<comment type="function">
    <text evidence="3">Nucleoside triphosphate pyrophosphatase that hydrolyzes dTTP and UTP. May have a dual role in cell division arrest and in preventing the incorporation of modified nucleotides into cellular nucleic acids.</text>
</comment>
<dbReference type="Proteomes" id="UP000603865">
    <property type="component" value="Unassembled WGS sequence"/>
</dbReference>
<comment type="catalytic activity">
    <reaction evidence="3">
        <text>UTP + H2O = UMP + diphosphate + H(+)</text>
        <dbReference type="Rhea" id="RHEA:29395"/>
        <dbReference type="ChEBI" id="CHEBI:15377"/>
        <dbReference type="ChEBI" id="CHEBI:15378"/>
        <dbReference type="ChEBI" id="CHEBI:33019"/>
        <dbReference type="ChEBI" id="CHEBI:46398"/>
        <dbReference type="ChEBI" id="CHEBI:57865"/>
        <dbReference type="EC" id="3.6.1.9"/>
    </reaction>
</comment>
<feature type="active site" description="Proton acceptor" evidence="3">
    <location>
        <position position="81"/>
    </location>
</feature>
<dbReference type="PANTHER" id="PTHR43213">
    <property type="entry name" value="BIFUNCTIONAL DTTP/UTP PYROPHOSPHATASE/METHYLTRANSFERASE PROTEIN-RELATED"/>
    <property type="match status" value="1"/>
</dbReference>
<keyword evidence="3" id="KW-0546">Nucleotide metabolism</keyword>
<comment type="similarity">
    <text evidence="3">Belongs to the Maf family. YhdE subfamily.</text>
</comment>
<comment type="catalytic activity">
    <reaction evidence="3">
        <text>dTTP + H2O = dTMP + diphosphate + H(+)</text>
        <dbReference type="Rhea" id="RHEA:28534"/>
        <dbReference type="ChEBI" id="CHEBI:15377"/>
        <dbReference type="ChEBI" id="CHEBI:15378"/>
        <dbReference type="ChEBI" id="CHEBI:33019"/>
        <dbReference type="ChEBI" id="CHEBI:37568"/>
        <dbReference type="ChEBI" id="CHEBI:63528"/>
        <dbReference type="EC" id="3.6.1.9"/>
    </reaction>
</comment>
<dbReference type="SUPFAM" id="SSF52972">
    <property type="entry name" value="ITPase-like"/>
    <property type="match status" value="1"/>
</dbReference>
<keyword evidence="2 3" id="KW-0378">Hydrolase</keyword>
<name>A0A918F493_9DEIO</name>
<evidence type="ECO:0000256" key="2">
    <source>
        <dbReference type="ARBA" id="ARBA00022801"/>
    </source>
</evidence>
<comment type="subcellular location">
    <subcellularLocation>
        <location evidence="3">Cytoplasm</location>
    </subcellularLocation>
</comment>
<evidence type="ECO:0000256" key="1">
    <source>
        <dbReference type="ARBA" id="ARBA00001968"/>
    </source>
</evidence>
<dbReference type="EMBL" id="BMQL01000004">
    <property type="protein sequence ID" value="GGQ99626.1"/>
    <property type="molecule type" value="Genomic_DNA"/>
</dbReference>
<feature type="site" description="Important for substrate specificity" evidence="3">
    <location>
        <position position="25"/>
    </location>
</feature>
<reference evidence="4" key="2">
    <citation type="submission" date="2020-09" db="EMBL/GenBank/DDBJ databases">
        <authorList>
            <person name="Sun Q."/>
            <person name="Ohkuma M."/>
        </authorList>
    </citation>
    <scope>NUCLEOTIDE SEQUENCE</scope>
    <source>
        <strain evidence="4">JCM 31311</strain>
    </source>
</reference>